<dbReference type="Proteomes" id="UP001205486">
    <property type="component" value="Unassembled WGS sequence"/>
</dbReference>
<protein>
    <submittedName>
        <fullName evidence="1">Opacity protein-like surface antigen</fullName>
    </submittedName>
</protein>
<organism evidence="1 2">
    <name type="scientific">Nitrobacter winogradskyi</name>
    <name type="common">Nitrobacter agilis</name>
    <dbReference type="NCBI Taxonomy" id="913"/>
    <lineage>
        <taxon>Bacteria</taxon>
        <taxon>Pseudomonadati</taxon>
        <taxon>Pseudomonadota</taxon>
        <taxon>Alphaproteobacteria</taxon>
        <taxon>Hyphomicrobiales</taxon>
        <taxon>Nitrobacteraceae</taxon>
        <taxon>Nitrobacter</taxon>
    </lineage>
</organism>
<dbReference type="EMBL" id="JALJZS010000001">
    <property type="protein sequence ID" value="MCP1998379.1"/>
    <property type="molecule type" value="Genomic_DNA"/>
</dbReference>
<evidence type="ECO:0000313" key="1">
    <source>
        <dbReference type="EMBL" id="MCP1998379.1"/>
    </source>
</evidence>
<reference evidence="1" key="1">
    <citation type="submission" date="2022-03" db="EMBL/GenBank/DDBJ databases">
        <title>Interactions between chemoautotrophic and heterotrophic bacteria.</title>
        <authorList>
            <person name="Santoro A."/>
        </authorList>
    </citation>
    <scope>NUCLEOTIDE SEQUENCE</scope>
    <source>
        <strain evidence="1">Nb-106</strain>
    </source>
</reference>
<comment type="caution">
    <text evidence="1">The sequence shown here is derived from an EMBL/GenBank/DDBJ whole genome shotgun (WGS) entry which is preliminary data.</text>
</comment>
<name>A0ACC6AFB3_NITWI</name>
<gene>
    <name evidence="1" type="ORF">J2S34_000801</name>
</gene>
<sequence length="254" mass="26398">MLLALSSTALAGDIGGGTPARGVYVGLFGGGGSGSTGSITQSGTAFFTEAAGGPLSVRANGRSDSSGVGLVGLQVGHEWSYGSNLMPALEIEGFYLAGKQRAALNNPTNRLPEHKFDDTFPMNNAVLLANVVLSFPTSYQTITPYIGGGIGAARISIKGADSTQTHPLEVGINHFNSGANSSSWGFAAQAKAGVRVALGSNAYVFAEYRYLFVDTTDQTFGSTVYPTHVATTNWAVRFNDMSHQLAVGGIGFRF</sequence>
<accession>A0ACC6AFB3</accession>
<keyword evidence="2" id="KW-1185">Reference proteome</keyword>
<evidence type="ECO:0000313" key="2">
    <source>
        <dbReference type="Proteomes" id="UP001205486"/>
    </source>
</evidence>
<proteinExistence type="predicted"/>